<evidence type="ECO:0000313" key="8">
    <source>
        <dbReference type="EMBL" id="KIC55830.1"/>
    </source>
</evidence>
<evidence type="ECO:0000256" key="7">
    <source>
        <dbReference type="SAM" id="Phobius"/>
    </source>
</evidence>
<feature type="transmembrane region" description="Helical" evidence="7">
    <location>
        <begin position="104"/>
        <end position="124"/>
    </location>
</feature>
<name>A0A0B4CUQ7_9CAUL</name>
<keyword evidence="3" id="KW-1003">Cell membrane</keyword>
<sequence>MFNQANGWSSRALAALRIVAGLLFLAHGVIKVFGFPAGAEPGQQELLSLFGIGGVIELITGLLLILGLFTRPAAFIASGQMAVAYWMFHFPSSPYPAVNGGDAAILYCFIFLYIFTAGPGAWSIDNRTAKRF</sequence>
<comment type="similarity">
    <text evidence="2">Belongs to the DoxX family.</text>
</comment>
<gene>
    <name evidence="8" type="ORF">RM53_14785</name>
</gene>
<dbReference type="STRING" id="172043.RM53_14785"/>
<dbReference type="Proteomes" id="UP000031166">
    <property type="component" value="Unassembled WGS sequence"/>
</dbReference>
<dbReference type="InterPro" id="IPR032808">
    <property type="entry name" value="DoxX"/>
</dbReference>
<dbReference type="AlphaFoldDB" id="A0A0B4CUQ7"/>
<evidence type="ECO:0000256" key="2">
    <source>
        <dbReference type="ARBA" id="ARBA00006679"/>
    </source>
</evidence>
<feature type="transmembrane region" description="Helical" evidence="7">
    <location>
        <begin position="12"/>
        <end position="34"/>
    </location>
</feature>
<protein>
    <submittedName>
        <fullName evidence="8">DoxX family protein</fullName>
    </submittedName>
</protein>
<evidence type="ECO:0000256" key="1">
    <source>
        <dbReference type="ARBA" id="ARBA00004651"/>
    </source>
</evidence>
<evidence type="ECO:0000313" key="9">
    <source>
        <dbReference type="Proteomes" id="UP000031166"/>
    </source>
</evidence>
<dbReference type="PANTHER" id="PTHR33452">
    <property type="entry name" value="OXIDOREDUCTASE CATD-RELATED"/>
    <property type="match status" value="1"/>
</dbReference>
<dbReference type="EMBL" id="JWSY01000029">
    <property type="protein sequence ID" value="KIC55830.1"/>
    <property type="molecule type" value="Genomic_DNA"/>
</dbReference>
<evidence type="ECO:0000256" key="6">
    <source>
        <dbReference type="ARBA" id="ARBA00023136"/>
    </source>
</evidence>
<dbReference type="Pfam" id="PF07681">
    <property type="entry name" value="DoxX"/>
    <property type="match status" value="1"/>
</dbReference>
<evidence type="ECO:0000256" key="4">
    <source>
        <dbReference type="ARBA" id="ARBA00022692"/>
    </source>
</evidence>
<keyword evidence="4 7" id="KW-0812">Transmembrane</keyword>
<feature type="transmembrane region" description="Helical" evidence="7">
    <location>
        <begin position="73"/>
        <end position="92"/>
    </location>
</feature>
<dbReference type="RefSeq" id="WP_039247985.1">
    <property type="nucleotide sequence ID" value="NZ_CP119180.1"/>
</dbReference>
<proteinExistence type="inferred from homology"/>
<evidence type="ECO:0000256" key="3">
    <source>
        <dbReference type="ARBA" id="ARBA00022475"/>
    </source>
</evidence>
<evidence type="ECO:0000256" key="5">
    <source>
        <dbReference type="ARBA" id="ARBA00022989"/>
    </source>
</evidence>
<feature type="transmembrane region" description="Helical" evidence="7">
    <location>
        <begin position="46"/>
        <end position="66"/>
    </location>
</feature>
<accession>A0A0B4CUQ7</accession>
<keyword evidence="6 7" id="KW-0472">Membrane</keyword>
<reference evidence="8 9" key="1">
    <citation type="submission" date="2014-12" db="EMBL/GenBank/DDBJ databases">
        <title>Genome sequencing of Brevundimonas nasdae TPW30.</title>
        <authorList>
            <person name="Tan P.W."/>
            <person name="Chan K.-G."/>
        </authorList>
    </citation>
    <scope>NUCLEOTIDE SEQUENCE [LARGE SCALE GENOMIC DNA]</scope>
    <source>
        <strain evidence="8 9">TPW30</strain>
    </source>
</reference>
<keyword evidence="5 7" id="KW-1133">Transmembrane helix</keyword>
<comment type="caution">
    <text evidence="8">The sequence shown here is derived from an EMBL/GenBank/DDBJ whole genome shotgun (WGS) entry which is preliminary data.</text>
</comment>
<dbReference type="PANTHER" id="PTHR33452:SF4">
    <property type="entry name" value="BLL4328 PROTEIN"/>
    <property type="match status" value="1"/>
</dbReference>
<dbReference type="InterPro" id="IPR051907">
    <property type="entry name" value="DoxX-like_oxidoreductase"/>
</dbReference>
<organism evidence="8 9">
    <name type="scientific">Brevundimonas nasdae</name>
    <dbReference type="NCBI Taxonomy" id="172043"/>
    <lineage>
        <taxon>Bacteria</taxon>
        <taxon>Pseudomonadati</taxon>
        <taxon>Pseudomonadota</taxon>
        <taxon>Alphaproteobacteria</taxon>
        <taxon>Caulobacterales</taxon>
        <taxon>Caulobacteraceae</taxon>
        <taxon>Brevundimonas</taxon>
    </lineage>
</organism>
<dbReference type="GO" id="GO:0005886">
    <property type="term" value="C:plasma membrane"/>
    <property type="evidence" value="ECO:0007669"/>
    <property type="project" value="UniProtKB-SubCell"/>
</dbReference>
<comment type="subcellular location">
    <subcellularLocation>
        <location evidence="1">Cell membrane</location>
        <topology evidence="1">Multi-pass membrane protein</topology>
    </subcellularLocation>
</comment>